<dbReference type="GO" id="GO:0005935">
    <property type="term" value="C:cellular bud neck"/>
    <property type="evidence" value="ECO:0007669"/>
    <property type="project" value="TreeGrafter"/>
</dbReference>
<feature type="compositionally biased region" description="Basic and acidic residues" evidence="3">
    <location>
        <begin position="1071"/>
        <end position="1083"/>
    </location>
</feature>
<feature type="compositionally biased region" description="Polar residues" evidence="3">
    <location>
        <begin position="1205"/>
        <end position="1218"/>
    </location>
</feature>
<feature type="compositionally biased region" description="Polar residues" evidence="3">
    <location>
        <begin position="1022"/>
        <end position="1049"/>
    </location>
</feature>
<keyword evidence="1" id="KW-0677">Repeat</keyword>
<feature type="compositionally biased region" description="Polar residues" evidence="3">
    <location>
        <begin position="839"/>
        <end position="861"/>
    </location>
</feature>
<feature type="compositionally biased region" description="Acidic residues" evidence="3">
    <location>
        <begin position="1272"/>
        <end position="1281"/>
    </location>
</feature>
<feature type="compositionally biased region" description="Low complexity" evidence="3">
    <location>
        <begin position="1244"/>
        <end position="1259"/>
    </location>
</feature>
<evidence type="ECO:0000259" key="4">
    <source>
        <dbReference type="SMART" id="SM00555"/>
    </source>
</evidence>
<evidence type="ECO:0000256" key="2">
    <source>
        <dbReference type="SAM" id="Coils"/>
    </source>
</evidence>
<dbReference type="Proteomes" id="UP000054304">
    <property type="component" value="Unassembled WGS sequence"/>
</dbReference>
<feature type="compositionally biased region" description="Basic and acidic residues" evidence="3">
    <location>
        <begin position="1190"/>
        <end position="1202"/>
    </location>
</feature>
<evidence type="ECO:0000256" key="1">
    <source>
        <dbReference type="ARBA" id="ARBA00022737"/>
    </source>
</evidence>
<evidence type="ECO:0000313" key="6">
    <source>
        <dbReference type="Proteomes" id="UP000054304"/>
    </source>
</evidence>
<feature type="compositionally biased region" description="Basic and acidic residues" evidence="3">
    <location>
        <begin position="239"/>
        <end position="248"/>
    </location>
</feature>
<dbReference type="InterPro" id="IPR039892">
    <property type="entry name" value="Spa2/Sph1"/>
</dbReference>
<dbReference type="PANTHER" id="PTHR21601">
    <property type="entry name" value="SPA2 PROTEIN"/>
    <property type="match status" value="1"/>
</dbReference>
<feature type="compositionally biased region" description="Polar residues" evidence="3">
    <location>
        <begin position="354"/>
        <end position="364"/>
    </location>
</feature>
<dbReference type="Pfam" id="PF08518">
    <property type="entry name" value="GIT_SHD"/>
    <property type="match status" value="2"/>
</dbReference>
<feature type="region of interest" description="Disordered" evidence="3">
    <location>
        <begin position="354"/>
        <end position="373"/>
    </location>
</feature>
<accession>A0A0C7NCN3</accession>
<keyword evidence="6" id="KW-1185">Reference proteome</keyword>
<dbReference type="InterPro" id="IPR022018">
    <property type="entry name" value="GIT1_C"/>
</dbReference>
<dbReference type="InterPro" id="IPR013724">
    <property type="entry name" value="GIT_SHD"/>
</dbReference>
<dbReference type="SMART" id="SM00555">
    <property type="entry name" value="GIT"/>
    <property type="match status" value="2"/>
</dbReference>
<dbReference type="GO" id="GO:0036267">
    <property type="term" value="P:invasive filamentous growth"/>
    <property type="evidence" value="ECO:0007669"/>
    <property type="project" value="TreeGrafter"/>
</dbReference>
<feature type="compositionally biased region" description="Polar residues" evidence="3">
    <location>
        <begin position="871"/>
        <end position="923"/>
    </location>
</feature>
<keyword evidence="2" id="KW-0175">Coiled coil</keyword>
<dbReference type="Pfam" id="PF23742">
    <property type="entry name" value="VBS_C3G9"/>
    <property type="match status" value="1"/>
</dbReference>
<dbReference type="EMBL" id="LN736369">
    <property type="protein sequence ID" value="CEP64122.1"/>
    <property type="molecule type" value="Genomic_DNA"/>
</dbReference>
<dbReference type="GO" id="GO:1902716">
    <property type="term" value="C:cell cortex of growing cell tip"/>
    <property type="evidence" value="ECO:0007669"/>
    <property type="project" value="TreeGrafter"/>
</dbReference>
<feature type="region of interest" description="Disordered" evidence="3">
    <location>
        <begin position="613"/>
        <end position="632"/>
    </location>
</feature>
<feature type="compositionally biased region" description="Basic and acidic residues" evidence="3">
    <location>
        <begin position="1219"/>
        <end position="1240"/>
    </location>
</feature>
<feature type="domain" description="GIT Spa2 homology (SHD)" evidence="4">
    <location>
        <begin position="45"/>
        <end position="75"/>
    </location>
</feature>
<feature type="region of interest" description="Disordered" evidence="3">
    <location>
        <begin position="1146"/>
        <end position="1281"/>
    </location>
</feature>
<feature type="region of interest" description="Disordered" evidence="3">
    <location>
        <begin position="827"/>
        <end position="923"/>
    </location>
</feature>
<dbReference type="GO" id="GO:0043332">
    <property type="term" value="C:mating projection tip"/>
    <property type="evidence" value="ECO:0007669"/>
    <property type="project" value="TreeGrafter"/>
</dbReference>
<dbReference type="GO" id="GO:0000131">
    <property type="term" value="C:incipient cellular bud site"/>
    <property type="evidence" value="ECO:0007669"/>
    <property type="project" value="TreeGrafter"/>
</dbReference>
<dbReference type="Pfam" id="PF12205">
    <property type="entry name" value="GIT1_C"/>
    <property type="match status" value="1"/>
</dbReference>
<evidence type="ECO:0000313" key="5">
    <source>
        <dbReference type="EMBL" id="CEP64122.1"/>
    </source>
</evidence>
<feature type="region of interest" description="Disordered" evidence="3">
    <location>
        <begin position="127"/>
        <end position="347"/>
    </location>
</feature>
<feature type="coiled-coil region" evidence="2">
    <location>
        <begin position="584"/>
        <end position="611"/>
    </location>
</feature>
<name>A0A0C7NCN3_9SACH</name>
<dbReference type="GeneID" id="34687662"/>
<dbReference type="GO" id="GO:0007124">
    <property type="term" value="P:pseudohyphal growth"/>
    <property type="evidence" value="ECO:0007669"/>
    <property type="project" value="TreeGrafter"/>
</dbReference>
<proteinExistence type="predicted"/>
<gene>
    <name evidence="5" type="ORF">LALA0_S10e02938g</name>
</gene>
<dbReference type="Gene3D" id="1.20.120.330">
    <property type="entry name" value="Nucleotidyltransferases domain 2"/>
    <property type="match status" value="1"/>
</dbReference>
<dbReference type="HOGENOM" id="CLU_002012_0_0_1"/>
<dbReference type="InterPro" id="IPR056439">
    <property type="entry name" value="VBS_C3G9"/>
</dbReference>
<feature type="compositionally biased region" description="Low complexity" evidence="3">
    <location>
        <begin position="205"/>
        <end position="224"/>
    </location>
</feature>
<dbReference type="GO" id="GO:0005078">
    <property type="term" value="F:MAP-kinase scaffold activity"/>
    <property type="evidence" value="ECO:0007669"/>
    <property type="project" value="TreeGrafter"/>
</dbReference>
<dbReference type="STRING" id="1245769.A0A0C7NCN3"/>
<dbReference type="RefSeq" id="XP_022630332.1">
    <property type="nucleotide sequence ID" value="XM_022775468.1"/>
</dbReference>
<feature type="compositionally biased region" description="Polar residues" evidence="3">
    <location>
        <begin position="1086"/>
        <end position="1109"/>
    </location>
</feature>
<sequence>MATNKTDLSAEQRRLVHQYYRELRDFSTVTGGKLDRSSSARAQKARSKLLKLYSSQFFELSTDVHDELQRRIDENQTQPDHLLPKDNFHVKRNQARQKLANLSESRFNDLVDDILYEIQRRDYHILSEPQTPVSPQISPRVSPQKNHFRPDEGEVVDPNVSSQSVVHTDPRNSVSRNLPLDADSNDNSQHEDMSTPKKSSIQDGSTHSSSVVPSTSIQQSQVIPKKASIEWSSDEEEDHHDGGKESRSARGTSSQDIFQDRDIHSVPESRHQDRTSGIENNVTDFAQRSQLLQDSDNSDFENGSQNSPQFGAGKTQGQNHALSGSNHRSSREHTNGQVDEDASFEETKGLSLTNRLSQSVQSPSIAGEASEEGLRFSDRFSSSIVTEKMEDSDLSKRDSPSIFDSLPRGSHLKFAPGPNSSNGFDEQSSPENAGKRQNTSSPTMSINSPFDTRERSELGSASSGLQTQLKHLGSIKRISLENENSQREIQVLIAEGTKMDEKITELELNNSQLSAAKKHLENELRTQENQNSDLKEQLEVLSKNLIDSEDELQKLKTAQTQGDQTSRSVDRTHHDEFLNITKQVNSLSIENENLKQDLAEMELKLKKHSYDEKPANARDNATPEEVSNESFRSEALDKVQNLPKKYLSPEGLIPSSLLTAFISHIENMFHIINRNRQDTGFGHQIFNVLSQIVDTVQKVIETVDNRGSQEHILVLKGALSHAITAVRFFASFHEILPLVTVNSAVSDVTFALCQMVDIVKVADVHKDNFSLDQNNHIVPQTPNAQDWSEFEDANFQDPRESLQGVSNNPGNMSPVKPLKITQKVVNNAQPSKGRHTSRKPSSSLFGSIVNTSSTANNSPETVQFPKARSGSPASKQEVTSSPAAAKDTSQSQKYVAASSASTRWTDTVSSPISPSLNVFSQGKKLTNTDNSTVKVAKLTSASAMSSLSQSDRIRAEPGNSAAEKIFEASTDEGSTDENERNNDDSNLTSDEDLTYQLKQNLLKSQKPKDFLEGENAEEYSIPLNSPSKASPQARNVTGQDTKTVNTPVKSTDLGPSVDNGPAIQPETDEEHAERYTTKGDEGFKLTPSTQSTNKLSFVSDSSDTSNGETTGKEVHSGSRIADVKRNIPDDCLPAKGTQVSEHLQKFANGAPGNDDKSEVNVPEGYSDPISAAPPSTVEQDTYQRFPARWDTNDLKKMNEDPSLKPSDQSISLTPSTNKIKTEDASLESEHILVKQEDHDGWNPSGSRTGSTAPAAASSRASEEVAEGGRESGDEDDFDIDAFDIENPDNTLSELLLYLEHRTIEVISTIQSLLTSIKQPQALKGELCKDSSAINQVIAQMVEATNVSMAQSRNAALKEHGNWVVQSLKDCKRRMTSLCHLNEDGTINFDEGDDEYASKHFKQRLAGIAFDVAKCTKELVKTVEEASLKEEIEYLNSQLKH</sequence>
<feature type="compositionally biased region" description="Basic and acidic residues" evidence="3">
    <location>
        <begin position="258"/>
        <end position="276"/>
    </location>
</feature>
<feature type="domain" description="GIT Spa2 homology (SHD)" evidence="4">
    <location>
        <begin position="95"/>
        <end position="125"/>
    </location>
</feature>
<feature type="compositionally biased region" description="Polar residues" evidence="3">
    <location>
        <begin position="159"/>
        <end position="176"/>
    </location>
</feature>
<feature type="coiled-coil region" evidence="2">
    <location>
        <begin position="475"/>
        <end position="558"/>
    </location>
</feature>
<feature type="compositionally biased region" description="Polar residues" evidence="3">
    <location>
        <begin position="277"/>
        <end position="327"/>
    </location>
</feature>
<dbReference type="PANTHER" id="PTHR21601:SF0">
    <property type="entry name" value="PROTEIN SPA2-RELATED"/>
    <property type="match status" value="1"/>
</dbReference>
<feature type="region of interest" description="Disordered" evidence="3">
    <location>
        <begin position="387"/>
        <end position="465"/>
    </location>
</feature>
<dbReference type="GO" id="GO:0005826">
    <property type="term" value="C:actomyosin contractile ring"/>
    <property type="evidence" value="ECO:0007669"/>
    <property type="project" value="TreeGrafter"/>
</dbReference>
<dbReference type="GO" id="GO:0007121">
    <property type="term" value="P:bipolar cellular bud site selection"/>
    <property type="evidence" value="ECO:0007669"/>
    <property type="project" value="TreeGrafter"/>
</dbReference>
<dbReference type="OrthoDB" id="5588096at2759"/>
<feature type="compositionally biased region" description="Polar residues" evidence="3">
    <location>
        <begin position="418"/>
        <end position="450"/>
    </location>
</feature>
<organism evidence="5 6">
    <name type="scientific">Lachancea lanzarotensis</name>
    <dbReference type="NCBI Taxonomy" id="1245769"/>
    <lineage>
        <taxon>Eukaryota</taxon>
        <taxon>Fungi</taxon>
        <taxon>Dikarya</taxon>
        <taxon>Ascomycota</taxon>
        <taxon>Saccharomycotina</taxon>
        <taxon>Saccharomycetes</taxon>
        <taxon>Saccharomycetales</taxon>
        <taxon>Saccharomycetaceae</taxon>
        <taxon>Lachancea</taxon>
    </lineage>
</organism>
<reference evidence="5 6" key="1">
    <citation type="submission" date="2014-12" db="EMBL/GenBank/DDBJ databases">
        <authorList>
            <person name="Neuveglise Cecile"/>
        </authorList>
    </citation>
    <scope>NUCLEOTIDE SEQUENCE [LARGE SCALE GENOMIC DNA]</scope>
    <source>
        <strain evidence="5 6">CBS 12615</strain>
    </source>
</reference>
<feature type="compositionally biased region" description="Polar residues" evidence="3">
    <location>
        <begin position="128"/>
        <end position="145"/>
    </location>
</feature>
<feature type="compositionally biased region" description="Basic and acidic residues" evidence="3">
    <location>
        <begin position="1260"/>
        <end position="1271"/>
    </location>
</feature>
<evidence type="ECO:0000256" key="3">
    <source>
        <dbReference type="SAM" id="MobiDB-lite"/>
    </source>
</evidence>
<feature type="region of interest" description="Disordered" evidence="3">
    <location>
        <begin position="1021"/>
        <end position="1117"/>
    </location>
</feature>
<feature type="region of interest" description="Disordered" evidence="3">
    <location>
        <begin position="967"/>
        <end position="990"/>
    </location>
</feature>
<protein>
    <submittedName>
        <fullName evidence="5">LALA0S10e02938g1_1</fullName>
    </submittedName>
</protein>
<feature type="compositionally biased region" description="Basic and acidic residues" evidence="3">
    <location>
        <begin position="387"/>
        <end position="399"/>
    </location>
</feature>
<dbReference type="GO" id="GO:0005934">
    <property type="term" value="C:cellular bud tip"/>
    <property type="evidence" value="ECO:0007669"/>
    <property type="project" value="TreeGrafter"/>
</dbReference>